<dbReference type="InterPro" id="IPR010982">
    <property type="entry name" value="Lambda_DNA-bd_dom_sf"/>
</dbReference>
<evidence type="ECO:0000256" key="1">
    <source>
        <dbReference type="ARBA" id="ARBA00023125"/>
    </source>
</evidence>
<keyword evidence="2" id="KW-1133">Transmembrane helix</keyword>
<dbReference type="GO" id="GO:0003677">
    <property type="term" value="F:DNA binding"/>
    <property type="evidence" value="ECO:0007669"/>
    <property type="project" value="UniProtKB-KW"/>
</dbReference>
<evidence type="ECO:0000313" key="5">
    <source>
        <dbReference type="Proteomes" id="UP001628078"/>
    </source>
</evidence>
<dbReference type="PANTHER" id="PTHR46558:SF4">
    <property type="entry name" value="DNA-BIDING PHAGE PROTEIN"/>
    <property type="match status" value="1"/>
</dbReference>
<sequence length="169" mass="19297">MKNKTLIAALRKQKGWTQEILAEKCNLSVRTIQRLESGEDGNISTLNVIAQALDVKIGDLFDSIANHDKEQEITNYAELQQNQVTQRRSAHKLYVIAKIIFGLAMICLTSFIQTGLLWVFWLFMWPIGFIIFSVVNTIWLQPKLDTKYPLTKGIDLKAYKEAHQSVEGD</sequence>
<dbReference type="SUPFAM" id="SSF47413">
    <property type="entry name" value="lambda repressor-like DNA-binding domains"/>
    <property type="match status" value="1"/>
</dbReference>
<gene>
    <name evidence="4" type="ORF">JCM31185_08440</name>
</gene>
<keyword evidence="2" id="KW-0812">Transmembrane</keyword>
<feature type="domain" description="HTH cro/C1-type" evidence="3">
    <location>
        <begin position="7"/>
        <end position="60"/>
    </location>
</feature>
<keyword evidence="5" id="KW-1185">Reference proteome</keyword>
<dbReference type="Pfam" id="PF01381">
    <property type="entry name" value="HTH_3"/>
    <property type="match status" value="1"/>
</dbReference>
<dbReference type="PANTHER" id="PTHR46558">
    <property type="entry name" value="TRACRIPTIONAL REGULATORY PROTEIN-RELATED-RELATED"/>
    <property type="match status" value="1"/>
</dbReference>
<feature type="transmembrane region" description="Helical" evidence="2">
    <location>
        <begin position="93"/>
        <end position="112"/>
    </location>
</feature>
<evidence type="ECO:0000259" key="3">
    <source>
        <dbReference type="PROSITE" id="PS50943"/>
    </source>
</evidence>
<evidence type="ECO:0000313" key="4">
    <source>
        <dbReference type="EMBL" id="GKT05555.1"/>
    </source>
</evidence>
<organism evidence="4 5">
    <name type="scientific">Furfurilactobacillus curtus</name>
    <dbReference type="NCBI Taxonomy" id="1746200"/>
    <lineage>
        <taxon>Bacteria</taxon>
        <taxon>Bacillati</taxon>
        <taxon>Bacillota</taxon>
        <taxon>Bacilli</taxon>
        <taxon>Lactobacillales</taxon>
        <taxon>Lactobacillaceae</taxon>
        <taxon>Furfurilactobacillus</taxon>
    </lineage>
</organism>
<protein>
    <submittedName>
        <fullName evidence="4">DNA-binding protein</fullName>
    </submittedName>
</protein>
<accession>A0ABQ5JMT9</accession>
<dbReference type="InterPro" id="IPR001387">
    <property type="entry name" value="Cro/C1-type_HTH"/>
</dbReference>
<dbReference type="RefSeq" id="WP_407882895.1">
    <property type="nucleotide sequence ID" value="NZ_BQXO01000002.1"/>
</dbReference>
<keyword evidence="1 4" id="KW-0238">DNA-binding</keyword>
<comment type="caution">
    <text evidence="4">The sequence shown here is derived from an EMBL/GenBank/DDBJ whole genome shotgun (WGS) entry which is preliminary data.</text>
</comment>
<dbReference type="SMART" id="SM00530">
    <property type="entry name" value="HTH_XRE"/>
    <property type="match status" value="1"/>
</dbReference>
<reference evidence="4 5" key="1">
    <citation type="submission" date="2022-03" db="EMBL/GenBank/DDBJ databases">
        <title>Draft genome sequence of Furfurilactobacillus curtus JCM 31185.</title>
        <authorList>
            <person name="Suzuki S."/>
            <person name="Endo A."/>
            <person name="Kajikawa A."/>
        </authorList>
    </citation>
    <scope>NUCLEOTIDE SEQUENCE [LARGE SCALE GENOMIC DNA]</scope>
    <source>
        <strain evidence="4 5">JCM 31185</strain>
    </source>
</reference>
<dbReference type="Proteomes" id="UP001628078">
    <property type="component" value="Unassembled WGS sequence"/>
</dbReference>
<dbReference type="Gene3D" id="1.10.260.40">
    <property type="entry name" value="lambda repressor-like DNA-binding domains"/>
    <property type="match status" value="1"/>
</dbReference>
<name>A0ABQ5JMT9_9LACO</name>
<dbReference type="CDD" id="cd00093">
    <property type="entry name" value="HTH_XRE"/>
    <property type="match status" value="1"/>
</dbReference>
<proteinExistence type="predicted"/>
<dbReference type="PROSITE" id="PS50943">
    <property type="entry name" value="HTH_CROC1"/>
    <property type="match status" value="1"/>
</dbReference>
<feature type="transmembrane region" description="Helical" evidence="2">
    <location>
        <begin position="118"/>
        <end position="140"/>
    </location>
</feature>
<keyword evidence="2" id="KW-0472">Membrane</keyword>
<evidence type="ECO:0000256" key="2">
    <source>
        <dbReference type="SAM" id="Phobius"/>
    </source>
</evidence>
<dbReference type="EMBL" id="BQXO01000002">
    <property type="protein sequence ID" value="GKT05555.1"/>
    <property type="molecule type" value="Genomic_DNA"/>
</dbReference>